<dbReference type="Proteomes" id="UP000253594">
    <property type="component" value="Unassembled WGS sequence"/>
</dbReference>
<dbReference type="EMBL" id="QORE01001514">
    <property type="protein sequence ID" value="RCI71254.1"/>
    <property type="molecule type" value="Genomic_DNA"/>
</dbReference>
<reference evidence="1 2" key="1">
    <citation type="submission" date="2018-07" db="EMBL/GenBank/DDBJ databases">
        <title>Mechanisms of high-level aminoglycoside resistance among Gram-negative pathogens in Brazil.</title>
        <authorList>
            <person name="Ballaben A.S."/>
            <person name="Darini A.L.C."/>
            <person name="Doi Y."/>
        </authorList>
    </citation>
    <scope>NUCLEOTIDE SEQUENCE [LARGE SCALE GENOMIC DNA]</scope>
    <source>
        <strain evidence="1 2">B2-305</strain>
    </source>
</reference>
<gene>
    <name evidence="1" type="ORF">DT376_30115</name>
</gene>
<comment type="caution">
    <text evidence="1">The sequence shown here is derived from an EMBL/GenBank/DDBJ whole genome shotgun (WGS) entry which is preliminary data.</text>
</comment>
<dbReference type="AlphaFoldDB" id="A0A367M1E8"/>
<feature type="non-terminal residue" evidence="1">
    <location>
        <position position="1"/>
    </location>
</feature>
<accession>A0A367M1E8</accession>
<organism evidence="1 2">
    <name type="scientific">Pseudomonas aeruginosa</name>
    <dbReference type="NCBI Taxonomy" id="287"/>
    <lineage>
        <taxon>Bacteria</taxon>
        <taxon>Pseudomonadati</taxon>
        <taxon>Pseudomonadota</taxon>
        <taxon>Gammaproteobacteria</taxon>
        <taxon>Pseudomonadales</taxon>
        <taxon>Pseudomonadaceae</taxon>
        <taxon>Pseudomonas</taxon>
    </lineage>
</organism>
<name>A0A367M1E8_PSEAI</name>
<evidence type="ECO:0000313" key="2">
    <source>
        <dbReference type="Proteomes" id="UP000253594"/>
    </source>
</evidence>
<protein>
    <submittedName>
        <fullName evidence="1">FUSC family protein</fullName>
    </submittedName>
</protein>
<evidence type="ECO:0000313" key="1">
    <source>
        <dbReference type="EMBL" id="RCI71254.1"/>
    </source>
</evidence>
<sequence>DGLRPASQEPAAAERCQGALGGVGMGVALNRLREPLHDAGVVPLELQPLLGEALREVAAYIAGGADAPRQDLALAALRRFGRGLEALLAQPSKDLGATRQRFIMNVAVLILQQSLQRYRTLLEEDRGAPAVVEEPEEEGGHAR</sequence>
<proteinExistence type="predicted"/>